<proteinExistence type="inferred from homology"/>
<feature type="domain" description="Nucleolar protein 10-like N-terminal" evidence="9">
    <location>
        <begin position="18"/>
        <end position="381"/>
    </location>
</feature>
<dbReference type="PANTHER" id="PTHR14927">
    <property type="entry name" value="NUCLEOLAR PROTEIN 10"/>
    <property type="match status" value="1"/>
</dbReference>
<keyword evidence="4" id="KW-0677">Repeat</keyword>
<feature type="compositionally biased region" description="Polar residues" evidence="6">
    <location>
        <begin position="558"/>
        <end position="575"/>
    </location>
</feature>
<evidence type="ECO:0000313" key="11">
    <source>
        <dbReference type="Proteomes" id="UP001201980"/>
    </source>
</evidence>
<evidence type="ECO:0000259" key="7">
    <source>
        <dbReference type="Pfam" id="PF08159"/>
    </source>
</evidence>
<evidence type="ECO:0000256" key="6">
    <source>
        <dbReference type="SAM" id="MobiDB-lite"/>
    </source>
</evidence>
<gene>
    <name evidence="10" type="ORF">MKZ38_004925</name>
</gene>
<dbReference type="InterPro" id="IPR056550">
    <property type="entry name" value="NOL10_2nd"/>
</dbReference>
<keyword evidence="11" id="KW-1185">Reference proteome</keyword>
<keyword evidence="5" id="KW-0539">Nucleus</keyword>
<evidence type="ECO:0000313" key="10">
    <source>
        <dbReference type="EMBL" id="KAJ2905631.1"/>
    </source>
</evidence>
<dbReference type="InterPro" id="IPR012580">
    <property type="entry name" value="NUC153"/>
</dbReference>
<feature type="domain" description="Nucleolar protein 10-like second" evidence="8">
    <location>
        <begin position="387"/>
        <end position="434"/>
    </location>
</feature>
<evidence type="ECO:0000256" key="5">
    <source>
        <dbReference type="ARBA" id="ARBA00023242"/>
    </source>
</evidence>
<dbReference type="Pfam" id="PF23097">
    <property type="entry name" value="NOL10_2nd"/>
    <property type="match status" value="1"/>
</dbReference>
<evidence type="ECO:0000259" key="9">
    <source>
        <dbReference type="Pfam" id="PF23098"/>
    </source>
</evidence>
<dbReference type="InterPro" id="IPR040382">
    <property type="entry name" value="NOL10/Enp2"/>
</dbReference>
<sequence length="650" mass="73306">MKLTNDSDVAVYTISGASTARPLPDWLTRRRKRSLKDDPEFAHRVELLQDFEFEEASTAIRVSEDGNWVMSTGTYKPQIHVHDLPQLSLAFARHTPSLNVTFQLLSEDYSKSLHLQADRKLEFHTPMGCHFELRLPRYGRDLQYNRHAAEAIVPAVGLNADGNGEVFRLSLEEGRFMSSYHVDVGKDDGIEGGRQGSIHVGSVNCASIAETTHNLLAFGTSKGTVEFWDSRARARVAALGGLDGQVTALDFAPSGLSIVAGMSTGMMQLFDLRRPAPILTRNQGIGEPVQKMIHMTTASGEKKILSTDARFIKIWDELTGDPWASIESIVDLHDVVWCKQTGMLLTANEGQQQHSFFIPQLGPAPKWCSFLDNMVEEMAEEHNAESYDNYKFLTVRELKDLSLDHLIGKSNLLRPYMHGFFVADKLYEQARLIHNPYIYEEDRRKKVQERLEKQRASRIRGAKKIKASQNQKLANRLAENRKVESGLTDSRFGTIFKDDRFVVDEQSDTFKELFANARRNLPDKDLANGEDSEHEVSIQGGGIRVGEDIDLDGEMNDGNAQTNENDGVVMQVSSTGHRREKNDNSFSMRVKKSAKVRKEKQGDILGDREISFVPEKKSRRGESEKVLKTEPQKRKSDNRRSASGNVLRRQ</sequence>
<dbReference type="EMBL" id="JAKWBI020000028">
    <property type="protein sequence ID" value="KAJ2905631.1"/>
    <property type="molecule type" value="Genomic_DNA"/>
</dbReference>
<feature type="compositionally biased region" description="Basic and acidic residues" evidence="6">
    <location>
        <begin position="599"/>
        <end position="640"/>
    </location>
</feature>
<accession>A0AAD5RXY9</accession>
<dbReference type="Pfam" id="PF23098">
    <property type="entry name" value="Beta-prop_NOL10_N"/>
    <property type="match status" value="1"/>
</dbReference>
<dbReference type="InterPro" id="IPR015943">
    <property type="entry name" value="WD40/YVTN_repeat-like_dom_sf"/>
</dbReference>
<dbReference type="GO" id="GO:0030686">
    <property type="term" value="C:90S preribosome"/>
    <property type="evidence" value="ECO:0007669"/>
    <property type="project" value="TreeGrafter"/>
</dbReference>
<evidence type="ECO:0000259" key="8">
    <source>
        <dbReference type="Pfam" id="PF23097"/>
    </source>
</evidence>
<reference evidence="10" key="1">
    <citation type="submission" date="2022-07" db="EMBL/GenBank/DDBJ databases">
        <title>Draft genome sequence of Zalerion maritima ATCC 34329, a (micro)plastics degrading marine fungus.</title>
        <authorList>
            <person name="Paco A."/>
            <person name="Goncalves M.F.M."/>
            <person name="Rocha-Santos T.A.P."/>
            <person name="Alves A."/>
        </authorList>
    </citation>
    <scope>NUCLEOTIDE SEQUENCE</scope>
    <source>
        <strain evidence="10">ATCC 34329</strain>
    </source>
</reference>
<organism evidence="10 11">
    <name type="scientific">Zalerion maritima</name>
    <dbReference type="NCBI Taxonomy" id="339359"/>
    <lineage>
        <taxon>Eukaryota</taxon>
        <taxon>Fungi</taxon>
        <taxon>Dikarya</taxon>
        <taxon>Ascomycota</taxon>
        <taxon>Pezizomycotina</taxon>
        <taxon>Sordariomycetes</taxon>
        <taxon>Lulworthiomycetidae</taxon>
        <taxon>Lulworthiales</taxon>
        <taxon>Lulworthiaceae</taxon>
        <taxon>Zalerion</taxon>
    </lineage>
</organism>
<evidence type="ECO:0000256" key="2">
    <source>
        <dbReference type="ARBA" id="ARBA00005264"/>
    </source>
</evidence>
<feature type="domain" description="NUC153" evidence="7">
    <location>
        <begin position="489"/>
        <end position="513"/>
    </location>
</feature>
<dbReference type="InterPro" id="IPR036322">
    <property type="entry name" value="WD40_repeat_dom_sf"/>
</dbReference>
<dbReference type="AlphaFoldDB" id="A0AAD5RXY9"/>
<dbReference type="SUPFAM" id="SSF50978">
    <property type="entry name" value="WD40 repeat-like"/>
    <property type="match status" value="1"/>
</dbReference>
<dbReference type="Pfam" id="PF08159">
    <property type="entry name" value="NUC153"/>
    <property type="match status" value="1"/>
</dbReference>
<dbReference type="GO" id="GO:0032040">
    <property type="term" value="C:small-subunit processome"/>
    <property type="evidence" value="ECO:0007669"/>
    <property type="project" value="TreeGrafter"/>
</dbReference>
<comment type="subcellular location">
    <subcellularLocation>
        <location evidence="1">Nucleus</location>
        <location evidence="1">Nucleolus</location>
    </subcellularLocation>
</comment>
<keyword evidence="3" id="KW-0853">WD repeat</keyword>
<evidence type="ECO:0000256" key="4">
    <source>
        <dbReference type="ARBA" id="ARBA00022737"/>
    </source>
</evidence>
<feature type="region of interest" description="Disordered" evidence="6">
    <location>
        <begin position="522"/>
        <end position="650"/>
    </location>
</feature>
<protein>
    <submittedName>
        <fullName evidence="10">Ribosome biogenesis protein ENP2</fullName>
    </submittedName>
</protein>
<dbReference type="PANTHER" id="PTHR14927:SF0">
    <property type="entry name" value="NUCLEOLAR PROTEIN 10"/>
    <property type="match status" value="1"/>
</dbReference>
<dbReference type="Gene3D" id="2.130.10.10">
    <property type="entry name" value="YVTN repeat-like/Quinoprotein amine dehydrogenase"/>
    <property type="match status" value="1"/>
</dbReference>
<comment type="caution">
    <text evidence="10">The sequence shown here is derived from an EMBL/GenBank/DDBJ whole genome shotgun (WGS) entry which is preliminary data.</text>
</comment>
<evidence type="ECO:0000256" key="1">
    <source>
        <dbReference type="ARBA" id="ARBA00004604"/>
    </source>
</evidence>
<comment type="similarity">
    <text evidence="2">Belongs to the WD repeat NOL10/ENP2 family.</text>
</comment>
<dbReference type="InterPro" id="IPR056551">
    <property type="entry name" value="Beta-prop_NOL10_N"/>
</dbReference>
<dbReference type="GO" id="GO:0000462">
    <property type="term" value="P:maturation of SSU-rRNA from tricistronic rRNA transcript (SSU-rRNA, 5.8S rRNA, LSU-rRNA)"/>
    <property type="evidence" value="ECO:0007669"/>
    <property type="project" value="TreeGrafter"/>
</dbReference>
<feature type="compositionally biased region" description="Basic residues" evidence="6">
    <location>
        <begin position="589"/>
        <end position="598"/>
    </location>
</feature>
<dbReference type="Proteomes" id="UP001201980">
    <property type="component" value="Unassembled WGS sequence"/>
</dbReference>
<name>A0AAD5RXY9_9PEZI</name>
<evidence type="ECO:0000256" key="3">
    <source>
        <dbReference type="ARBA" id="ARBA00022574"/>
    </source>
</evidence>